<dbReference type="PROSITE" id="PS50893">
    <property type="entry name" value="ABC_TRANSPORTER_2"/>
    <property type="match status" value="1"/>
</dbReference>
<dbReference type="InterPro" id="IPR017911">
    <property type="entry name" value="MacB-like_ATP-bd"/>
</dbReference>
<evidence type="ECO:0000256" key="10">
    <source>
        <dbReference type="ARBA" id="ARBA00023136"/>
    </source>
</evidence>
<feature type="domain" description="ABC transporter" evidence="15">
    <location>
        <begin position="26"/>
        <end position="264"/>
    </location>
</feature>
<dbReference type="GO" id="GO:0098796">
    <property type="term" value="C:membrane protein complex"/>
    <property type="evidence" value="ECO:0007669"/>
    <property type="project" value="UniProtKB-ARBA"/>
</dbReference>
<evidence type="ECO:0000256" key="5">
    <source>
        <dbReference type="ARBA" id="ARBA00022692"/>
    </source>
</evidence>
<dbReference type="PANTHER" id="PTHR30572">
    <property type="entry name" value="MEMBRANE COMPONENT OF TRANSPORTER-RELATED"/>
    <property type="match status" value="1"/>
</dbReference>
<dbReference type="InterPro" id="IPR017871">
    <property type="entry name" value="ABC_transporter-like_CS"/>
</dbReference>
<comment type="subcellular location">
    <subcellularLocation>
        <location evidence="1">Cell inner membrane</location>
        <topology evidence="1">Multi-pass membrane protein</topology>
    </subcellularLocation>
</comment>
<dbReference type="PROSITE" id="PS00211">
    <property type="entry name" value="ABC_TRANSPORTER_1"/>
    <property type="match status" value="1"/>
</dbReference>
<dbReference type="CDD" id="cd03255">
    <property type="entry name" value="ABC_MJ0796_LolCDE_FtsE"/>
    <property type="match status" value="1"/>
</dbReference>
<accession>A0A372EN64</accession>
<evidence type="ECO:0000313" key="17">
    <source>
        <dbReference type="Proteomes" id="UP000261931"/>
    </source>
</evidence>
<keyword evidence="10 14" id="KW-0472">Membrane</keyword>
<keyword evidence="2" id="KW-0813">Transport</keyword>
<dbReference type="GO" id="GO:0005524">
    <property type="term" value="F:ATP binding"/>
    <property type="evidence" value="ECO:0007669"/>
    <property type="project" value="UniProtKB-KW"/>
</dbReference>
<dbReference type="Proteomes" id="UP000261931">
    <property type="component" value="Unassembled WGS sequence"/>
</dbReference>
<name>A0A372EN64_9BURK</name>
<dbReference type="AlphaFoldDB" id="A0A372EN64"/>
<keyword evidence="11" id="KW-0046">Antibiotic resistance</keyword>
<keyword evidence="5 14" id="KW-0812">Transmembrane</keyword>
<dbReference type="SUPFAM" id="SSF52540">
    <property type="entry name" value="P-loop containing nucleoside triphosphate hydrolases"/>
    <property type="match status" value="1"/>
</dbReference>
<keyword evidence="8" id="KW-1278">Translocase</keyword>
<evidence type="ECO:0000256" key="11">
    <source>
        <dbReference type="ARBA" id="ARBA00023251"/>
    </source>
</evidence>
<evidence type="ECO:0000256" key="13">
    <source>
        <dbReference type="ARBA" id="ARBA00041199"/>
    </source>
</evidence>
<dbReference type="Pfam" id="PF02687">
    <property type="entry name" value="FtsX"/>
    <property type="match status" value="1"/>
</dbReference>
<evidence type="ECO:0000259" key="15">
    <source>
        <dbReference type="PROSITE" id="PS50893"/>
    </source>
</evidence>
<comment type="similarity">
    <text evidence="12">Belongs to the ABC transporter superfamily. Macrolide exporter (TC 3.A.1.122) family.</text>
</comment>
<keyword evidence="4" id="KW-0997">Cell inner membrane</keyword>
<evidence type="ECO:0000256" key="4">
    <source>
        <dbReference type="ARBA" id="ARBA00022519"/>
    </source>
</evidence>
<evidence type="ECO:0000256" key="14">
    <source>
        <dbReference type="SAM" id="Phobius"/>
    </source>
</evidence>
<protein>
    <recommendedName>
        <fullName evidence="13">Pyoverdine export ATP-binding/permease protein PvdT</fullName>
    </recommendedName>
</protein>
<evidence type="ECO:0000313" key="16">
    <source>
        <dbReference type="EMBL" id="RFP81107.1"/>
    </source>
</evidence>
<dbReference type="GO" id="GO:0005886">
    <property type="term" value="C:plasma membrane"/>
    <property type="evidence" value="ECO:0007669"/>
    <property type="project" value="UniProtKB-SubCell"/>
</dbReference>
<sequence length="668" mass="70325">MSQSPAAPGATVRPAAAPAEADLPLIDLRGITKTYRNGELAVEVLHGIDLQIYPGELVAIMGASGSGKSTLMNILGCLDKPTTGSYRFMGRDVSELERDELAELRRDAFGFVFQSYNLIATGTAADNVEVPAIYAGVPPAERHARAAELLASLGLGERSHHRPNQLSGGQQQRVSIARALMNGGRVILADEPTGALDSKSGADVMALLKDLSAQGHTVILITHAAEVAAHAQRVIEIKDGHVVADPGPQPPQGEAAQLARGWVPRRGRISHLGDMAEAAKTALRALRANVFRAILTLLGIVIGVASVIAMLAIGDGAKQSVIDRISAMGSNLLLVRPGAPNQRGFQNIATLVLADVQAIDKEVPNVLAAVPEQTSSVTLRFGESDYASSVRGTSSKFPLARQWKVERGTFFSEEDEQEYATVAVLGKTVAKALFPGGQEPLGQYILVNNLIFQVIGVMSTRGASPNGDDQDDIVMVPYATSQLRLSGQRFLRNVTVAVDDVTRIDETQSAVESLLAERHGVIDFQIRNMASIIDTATETQNTMTVLLGSIAAISLLVGGIGVMNIMLVSVTERTREIGIRMATGARTRNILQQFLIEALVVSALGGVIGVVVGLGVAAVVGASGTAVQFSVAPVVLAFGCAFATGLIFGFLPARKAARLDPVVALASE</sequence>
<feature type="transmembrane region" description="Helical" evidence="14">
    <location>
        <begin position="290"/>
        <end position="313"/>
    </location>
</feature>
<organism evidence="16 17">
    <name type="scientific">Hydrogenophaga borbori</name>
    <dbReference type="NCBI Taxonomy" id="2294117"/>
    <lineage>
        <taxon>Bacteria</taxon>
        <taxon>Pseudomonadati</taxon>
        <taxon>Pseudomonadota</taxon>
        <taxon>Betaproteobacteria</taxon>
        <taxon>Burkholderiales</taxon>
        <taxon>Comamonadaceae</taxon>
        <taxon>Hydrogenophaga</taxon>
    </lineage>
</organism>
<dbReference type="Pfam" id="PF00005">
    <property type="entry name" value="ABC_tran"/>
    <property type="match status" value="1"/>
</dbReference>
<comment type="caution">
    <text evidence="16">The sequence shown here is derived from an EMBL/GenBank/DDBJ whole genome shotgun (WGS) entry which is preliminary data.</text>
</comment>
<dbReference type="PANTHER" id="PTHR30572:SF14">
    <property type="entry name" value="MACROLIDE EXPORT ATP-BINDING_PERMEASE PROTEIN MACB"/>
    <property type="match status" value="1"/>
</dbReference>
<evidence type="ECO:0000256" key="8">
    <source>
        <dbReference type="ARBA" id="ARBA00022967"/>
    </source>
</evidence>
<keyword evidence="6" id="KW-0547">Nucleotide-binding</keyword>
<evidence type="ECO:0000256" key="3">
    <source>
        <dbReference type="ARBA" id="ARBA00022475"/>
    </source>
</evidence>
<evidence type="ECO:0000256" key="1">
    <source>
        <dbReference type="ARBA" id="ARBA00004429"/>
    </source>
</evidence>
<evidence type="ECO:0000256" key="2">
    <source>
        <dbReference type="ARBA" id="ARBA00022448"/>
    </source>
</evidence>
<dbReference type="InterPro" id="IPR025857">
    <property type="entry name" value="MacB_PCD"/>
</dbReference>
<dbReference type="InterPro" id="IPR003593">
    <property type="entry name" value="AAA+_ATPase"/>
</dbReference>
<dbReference type="InterPro" id="IPR003838">
    <property type="entry name" value="ABC3_permease_C"/>
</dbReference>
<dbReference type="GO" id="GO:0022857">
    <property type="term" value="F:transmembrane transporter activity"/>
    <property type="evidence" value="ECO:0007669"/>
    <property type="project" value="TreeGrafter"/>
</dbReference>
<keyword evidence="3" id="KW-1003">Cell membrane</keyword>
<keyword evidence="9 14" id="KW-1133">Transmembrane helix</keyword>
<dbReference type="InterPro" id="IPR003439">
    <property type="entry name" value="ABC_transporter-like_ATP-bd"/>
</dbReference>
<dbReference type="InterPro" id="IPR027417">
    <property type="entry name" value="P-loop_NTPase"/>
</dbReference>
<dbReference type="Pfam" id="PF12704">
    <property type="entry name" value="MacB_PCD"/>
    <property type="match status" value="1"/>
</dbReference>
<keyword evidence="7" id="KW-0067">ATP-binding</keyword>
<dbReference type="FunFam" id="3.40.50.300:FF:000032">
    <property type="entry name" value="Export ABC transporter ATP-binding protein"/>
    <property type="match status" value="1"/>
</dbReference>
<dbReference type="InterPro" id="IPR050250">
    <property type="entry name" value="Macrolide_Exporter_MacB"/>
</dbReference>
<feature type="transmembrane region" description="Helical" evidence="14">
    <location>
        <begin position="626"/>
        <end position="651"/>
    </location>
</feature>
<feature type="transmembrane region" description="Helical" evidence="14">
    <location>
        <begin position="545"/>
        <end position="570"/>
    </location>
</feature>
<evidence type="ECO:0000256" key="6">
    <source>
        <dbReference type="ARBA" id="ARBA00022741"/>
    </source>
</evidence>
<reference evidence="16 17" key="1">
    <citation type="submission" date="2018-08" db="EMBL/GenBank/DDBJ databases">
        <title>Hydrogenophaga sp. LA-38 isolated from sludge.</title>
        <authorList>
            <person name="Im W.-T."/>
        </authorList>
    </citation>
    <scope>NUCLEOTIDE SEQUENCE [LARGE SCALE GENOMIC DNA]</scope>
    <source>
        <strain evidence="16 17">LA-38</strain>
    </source>
</reference>
<evidence type="ECO:0000256" key="9">
    <source>
        <dbReference type="ARBA" id="ARBA00022989"/>
    </source>
</evidence>
<gene>
    <name evidence="16" type="primary">macB</name>
    <name evidence="16" type="ORF">DY262_04855</name>
</gene>
<dbReference type="RefSeq" id="WP_116957836.1">
    <property type="nucleotide sequence ID" value="NZ_QVLS01000002.1"/>
</dbReference>
<evidence type="ECO:0000256" key="7">
    <source>
        <dbReference type="ARBA" id="ARBA00022840"/>
    </source>
</evidence>
<dbReference type="GO" id="GO:0046677">
    <property type="term" value="P:response to antibiotic"/>
    <property type="evidence" value="ECO:0007669"/>
    <property type="project" value="UniProtKB-KW"/>
</dbReference>
<dbReference type="GO" id="GO:0016887">
    <property type="term" value="F:ATP hydrolysis activity"/>
    <property type="evidence" value="ECO:0007669"/>
    <property type="project" value="InterPro"/>
</dbReference>
<evidence type="ECO:0000256" key="12">
    <source>
        <dbReference type="ARBA" id="ARBA00038388"/>
    </source>
</evidence>
<keyword evidence="17" id="KW-1185">Reference proteome</keyword>
<feature type="transmembrane region" description="Helical" evidence="14">
    <location>
        <begin position="594"/>
        <end position="620"/>
    </location>
</feature>
<dbReference type="EMBL" id="QVLS01000002">
    <property type="protein sequence ID" value="RFP81107.1"/>
    <property type="molecule type" value="Genomic_DNA"/>
</dbReference>
<dbReference type="Gene3D" id="3.40.50.300">
    <property type="entry name" value="P-loop containing nucleotide triphosphate hydrolases"/>
    <property type="match status" value="1"/>
</dbReference>
<proteinExistence type="inferred from homology"/>
<dbReference type="SMART" id="SM00382">
    <property type="entry name" value="AAA"/>
    <property type="match status" value="1"/>
</dbReference>